<proteinExistence type="predicted"/>
<dbReference type="GO" id="GO:0061630">
    <property type="term" value="F:ubiquitin protein ligase activity"/>
    <property type="evidence" value="ECO:0007669"/>
    <property type="project" value="TreeGrafter"/>
</dbReference>
<evidence type="ECO:0000256" key="4">
    <source>
        <dbReference type="ARBA" id="ARBA00022771"/>
    </source>
</evidence>
<organism evidence="12 13">
    <name type="scientific">Terrapene triunguis</name>
    <name type="common">Three-toed box turtle</name>
    <dbReference type="NCBI Taxonomy" id="2587831"/>
    <lineage>
        <taxon>Eukaryota</taxon>
        <taxon>Metazoa</taxon>
        <taxon>Chordata</taxon>
        <taxon>Craniata</taxon>
        <taxon>Vertebrata</taxon>
        <taxon>Euteleostomi</taxon>
        <taxon>Archelosauria</taxon>
        <taxon>Testudinata</taxon>
        <taxon>Testudines</taxon>
        <taxon>Cryptodira</taxon>
        <taxon>Durocryptodira</taxon>
        <taxon>Testudinoidea</taxon>
        <taxon>Emydidae</taxon>
        <taxon>Terrapene</taxon>
    </lineage>
</organism>
<dbReference type="InterPro" id="IPR051834">
    <property type="entry name" value="RING_finger_E3_ligase"/>
</dbReference>
<evidence type="ECO:0000256" key="8">
    <source>
        <dbReference type="ARBA" id="ARBA00023180"/>
    </source>
</evidence>
<accession>A0A674I5K9</accession>
<evidence type="ECO:0000313" key="12">
    <source>
        <dbReference type="Ensembl" id="ENSTMTP00000004646.1"/>
    </source>
</evidence>
<gene>
    <name evidence="12" type="primary">LOC112123329</name>
</gene>
<reference evidence="12" key="2">
    <citation type="submission" date="2025-09" db="UniProtKB">
        <authorList>
            <consortium name="Ensembl"/>
        </authorList>
    </citation>
    <scope>IDENTIFICATION</scope>
</reference>
<feature type="domain" description="RING-type" evidence="11">
    <location>
        <begin position="205"/>
        <end position="248"/>
    </location>
</feature>
<evidence type="ECO:0000256" key="9">
    <source>
        <dbReference type="ARBA" id="ARBA00046288"/>
    </source>
</evidence>
<dbReference type="CDD" id="cd02123">
    <property type="entry name" value="PA_C_RZF_like"/>
    <property type="match status" value="1"/>
</dbReference>
<dbReference type="Pfam" id="PF13639">
    <property type="entry name" value="zf-RING_2"/>
    <property type="match status" value="1"/>
</dbReference>
<dbReference type="InterPro" id="IPR001841">
    <property type="entry name" value="Znf_RING"/>
</dbReference>
<evidence type="ECO:0000256" key="1">
    <source>
        <dbReference type="ARBA" id="ARBA00022692"/>
    </source>
</evidence>
<dbReference type="GO" id="GO:0008270">
    <property type="term" value="F:zinc ion binding"/>
    <property type="evidence" value="ECO:0007669"/>
    <property type="project" value="UniProtKB-KW"/>
</dbReference>
<dbReference type="Pfam" id="PF02225">
    <property type="entry name" value="PA"/>
    <property type="match status" value="1"/>
</dbReference>
<dbReference type="AlphaFoldDB" id="A0A674I5K9"/>
<dbReference type="GO" id="GO:0012505">
    <property type="term" value="C:endomembrane system"/>
    <property type="evidence" value="ECO:0007669"/>
    <property type="project" value="UniProtKB-SubCell"/>
</dbReference>
<dbReference type="Proteomes" id="UP000472274">
    <property type="component" value="Unplaced"/>
</dbReference>
<name>A0A674I5K9_9SAUR</name>
<protein>
    <recommendedName>
        <fullName evidence="11">RING-type domain-containing protein</fullName>
    </recommendedName>
</protein>
<evidence type="ECO:0000256" key="3">
    <source>
        <dbReference type="ARBA" id="ARBA00022729"/>
    </source>
</evidence>
<keyword evidence="1" id="KW-0812">Transmembrane</keyword>
<keyword evidence="6" id="KW-1133">Transmembrane helix</keyword>
<dbReference type="InterPro" id="IPR013083">
    <property type="entry name" value="Znf_RING/FYVE/PHD"/>
</dbReference>
<dbReference type="GO" id="GO:0006511">
    <property type="term" value="P:ubiquitin-dependent protein catabolic process"/>
    <property type="evidence" value="ECO:0007669"/>
    <property type="project" value="TreeGrafter"/>
</dbReference>
<evidence type="ECO:0000256" key="7">
    <source>
        <dbReference type="ARBA" id="ARBA00023136"/>
    </source>
</evidence>
<dbReference type="PANTHER" id="PTHR45931">
    <property type="entry name" value="SI:CH211-59O9.10"/>
    <property type="match status" value="1"/>
</dbReference>
<evidence type="ECO:0000256" key="6">
    <source>
        <dbReference type="ARBA" id="ARBA00022989"/>
    </source>
</evidence>
<dbReference type="GO" id="GO:0005634">
    <property type="term" value="C:nucleus"/>
    <property type="evidence" value="ECO:0007669"/>
    <property type="project" value="TreeGrafter"/>
</dbReference>
<dbReference type="PANTHER" id="PTHR45931:SF20">
    <property type="entry name" value="RING-TYPE E3 UBIQUITIN TRANSFERASE"/>
    <property type="match status" value="1"/>
</dbReference>
<dbReference type="Ensembl" id="ENSTMTT00000004799.1">
    <property type="protein sequence ID" value="ENSTMTP00000004646.1"/>
    <property type="gene ID" value="ENSTMTG00000003445.1"/>
</dbReference>
<keyword evidence="4 10" id="KW-0863">Zinc-finger</keyword>
<comment type="subcellular location">
    <subcellularLocation>
        <location evidence="9">Endomembrane system</location>
        <topology evidence="9">Single-pass type I membrane protein</topology>
    </subcellularLocation>
</comment>
<keyword evidence="2" id="KW-0479">Metal-binding</keyword>
<dbReference type="GeneTree" id="ENSGT00940000163061"/>
<dbReference type="InterPro" id="IPR003137">
    <property type="entry name" value="PA_domain"/>
</dbReference>
<evidence type="ECO:0000313" key="13">
    <source>
        <dbReference type="Proteomes" id="UP000472274"/>
    </source>
</evidence>
<evidence type="ECO:0000256" key="5">
    <source>
        <dbReference type="ARBA" id="ARBA00022833"/>
    </source>
</evidence>
<sequence>MRQDFSALPALFGPPLPGKGLTGYLIEATPANACHPIESPPVPRNSSAAFIVLLRSYHCTFGAKVQHAQQAGYRAAIMHNMNSQALVDMAIGMEEIQQWIEIPSVFTGEATSKLLRKVCRSDEGAHVILVPKYYHFLLGHCSHVPILPVCRAISFLVAIVTGILLIVKDTIGYHIWRKRRNPLREEQGKESSTSTFKRGAKYTECAICLEMYEKGDMLKILSCSHAYHGKCIDLWLLTQTRNKTCPLCMQRVTVAAESPDLDIEGCIEEEREEEDGHNREGSQRTLPRKFSVIIPILDVWKQRHRDGKCMPKVPCLSVSHYASFSIILPFIPLLTQIFCSCKSVWLHRLYWSYLGFHHLRTRIYASFVFNLSLSLSTYHKHGEKPTQLA</sequence>
<keyword evidence="13" id="KW-1185">Reference proteome</keyword>
<keyword evidence="3" id="KW-0732">Signal</keyword>
<keyword evidence="8" id="KW-0325">Glycoprotein</keyword>
<dbReference type="SUPFAM" id="SSF57850">
    <property type="entry name" value="RING/U-box"/>
    <property type="match status" value="1"/>
</dbReference>
<dbReference type="InParanoid" id="A0A674I5K9"/>
<dbReference type="InterPro" id="IPR044744">
    <property type="entry name" value="ZNRF4/RNF13/RNF167_PA"/>
</dbReference>
<dbReference type="SMART" id="SM00184">
    <property type="entry name" value="RING"/>
    <property type="match status" value="1"/>
</dbReference>
<evidence type="ECO:0000259" key="11">
    <source>
        <dbReference type="PROSITE" id="PS50089"/>
    </source>
</evidence>
<reference evidence="12" key="1">
    <citation type="submission" date="2025-08" db="UniProtKB">
        <authorList>
            <consortium name="Ensembl"/>
        </authorList>
    </citation>
    <scope>IDENTIFICATION</scope>
</reference>
<dbReference type="Gene3D" id="3.50.30.30">
    <property type="match status" value="1"/>
</dbReference>
<evidence type="ECO:0000256" key="2">
    <source>
        <dbReference type="ARBA" id="ARBA00022723"/>
    </source>
</evidence>
<dbReference type="PROSITE" id="PS50089">
    <property type="entry name" value="ZF_RING_2"/>
    <property type="match status" value="1"/>
</dbReference>
<evidence type="ECO:0000256" key="10">
    <source>
        <dbReference type="PROSITE-ProRule" id="PRU00175"/>
    </source>
</evidence>
<keyword evidence="7" id="KW-0472">Membrane</keyword>
<keyword evidence="5" id="KW-0862">Zinc</keyword>
<dbReference type="GO" id="GO:0005737">
    <property type="term" value="C:cytoplasm"/>
    <property type="evidence" value="ECO:0007669"/>
    <property type="project" value="UniProtKB-ARBA"/>
</dbReference>
<dbReference type="Gene3D" id="3.30.40.10">
    <property type="entry name" value="Zinc/RING finger domain, C3HC4 (zinc finger)"/>
    <property type="match status" value="1"/>
</dbReference>